<reference evidence="10" key="1">
    <citation type="submission" date="2025-08" db="UniProtKB">
        <authorList>
            <consortium name="RefSeq"/>
        </authorList>
    </citation>
    <scope>IDENTIFICATION</scope>
    <source>
        <tissue evidence="10">Thorax and Abdomen</tissue>
    </source>
</reference>
<dbReference type="PANTHER" id="PTHR21634">
    <property type="entry name" value="RE13835P"/>
    <property type="match status" value="1"/>
</dbReference>
<keyword evidence="9" id="KW-1185">Reference proteome</keyword>
<dbReference type="InterPro" id="IPR028084">
    <property type="entry name" value="FNIP_N_dom"/>
</dbReference>
<dbReference type="InterPro" id="IPR037545">
    <property type="entry name" value="DENN_FNIP1/2"/>
</dbReference>
<dbReference type="InterPro" id="IPR028086">
    <property type="entry name" value="FNIP_C_dom"/>
</dbReference>
<keyword evidence="5" id="KW-0472">Membrane</keyword>
<evidence type="ECO:0000256" key="2">
    <source>
        <dbReference type="ARBA" id="ARBA00004656"/>
    </source>
</evidence>
<keyword evidence="4" id="KW-0963">Cytoplasm</keyword>
<organism evidence="9 10">
    <name type="scientific">Neodiprion lecontei</name>
    <name type="common">Redheaded pine sawfly</name>
    <dbReference type="NCBI Taxonomy" id="441921"/>
    <lineage>
        <taxon>Eukaryota</taxon>
        <taxon>Metazoa</taxon>
        <taxon>Ecdysozoa</taxon>
        <taxon>Arthropoda</taxon>
        <taxon>Hexapoda</taxon>
        <taxon>Insecta</taxon>
        <taxon>Pterygota</taxon>
        <taxon>Neoptera</taxon>
        <taxon>Endopterygota</taxon>
        <taxon>Hymenoptera</taxon>
        <taxon>Tenthredinoidea</taxon>
        <taxon>Diprionidae</taxon>
        <taxon>Diprioninae</taxon>
        <taxon>Neodiprion</taxon>
    </lineage>
</organism>
<feature type="compositionally biased region" description="Basic and acidic residues" evidence="7">
    <location>
        <begin position="151"/>
        <end position="161"/>
    </location>
</feature>
<dbReference type="Proteomes" id="UP000829291">
    <property type="component" value="Chromosome 1"/>
</dbReference>
<evidence type="ECO:0000256" key="3">
    <source>
        <dbReference type="ARBA" id="ARBA00007541"/>
    </source>
</evidence>
<dbReference type="PROSITE" id="PS51836">
    <property type="entry name" value="DENN_FNIP12"/>
    <property type="match status" value="1"/>
</dbReference>
<evidence type="ECO:0000256" key="6">
    <source>
        <dbReference type="ARBA" id="ARBA00023228"/>
    </source>
</evidence>
<evidence type="ECO:0000256" key="5">
    <source>
        <dbReference type="ARBA" id="ARBA00023136"/>
    </source>
</evidence>
<feature type="compositionally biased region" description="Low complexity" evidence="7">
    <location>
        <begin position="165"/>
        <end position="181"/>
    </location>
</feature>
<accession>A0ABM3FZ73</accession>
<keyword evidence="6" id="KW-0458">Lysosome</keyword>
<dbReference type="Pfam" id="PF14638">
    <property type="entry name" value="FNIP_C"/>
    <property type="match status" value="1"/>
</dbReference>
<name>A0ABM3FZ73_NEOLC</name>
<evidence type="ECO:0000256" key="4">
    <source>
        <dbReference type="ARBA" id="ARBA00022490"/>
    </source>
</evidence>
<feature type="region of interest" description="Disordered" evidence="7">
    <location>
        <begin position="195"/>
        <end position="241"/>
    </location>
</feature>
<comment type="similarity">
    <text evidence="3">Belongs to the FNIP family.</text>
</comment>
<sequence length="1024" mass="114188">MPLFKNLFSARNESNKYADKILPANKSNGPSDRKSVSFQKDQIRVLLFRDCERRGEQKLLFDSISVEKIPVKFRCGGSKNSVTEKDDIYIEIDDEFVYEYKKVECDDVGFLKEMVFGSVAMTYRGPSFKIHAMNSPRRIMCAKVFPAPEHTSCKQNERHSGETLGNSMSIDGNNDNGSSSMLTVVSQSNLMNSYGNRLSPELRKNSTSSSTGSSWDIDISAAPPAGGSSQSLESSSSSGVGSLSSLRRRWLRAISTSLSRSESEDLFGLQYCPLDGSHDNYDSRTRRHRTRIGLAVLVELTQGHERSMEARLLEHGALLEGMLDRLRRSCHRGGQNKGKGLVARMHRASTHCTLWLLRLFMNTTNLPTPLLWHKVLLTPNTAGELKVHTLQHSLQLMGRLFDDVDTKSTNFGNIERRRERRCSPQRELQEAVVLLKKLEAKGSLSCKAKRDSTTNDTSAGTEPVFSSRQMNAASSLQRKTSKRRVDFSADNSASTIACHNLCLNQNLEGKALKLKRSETMIQNLDALTTDSVKTYNNCYVKYKSFDDDECQKLSAFPHSREKDQNSNSVKIVVSESPFLERDKRREYLQRSTQLQELESKMSNRDLEAAYVDTKLESLKRYEGNDFDASKLCSDDTDGIESSLTSINQGNFGKEENVRFVLGGEEKSVESKVGIQQKCYCQCAFSRVPSTSAQLPEDVLRKIIQRNFPESSKSIKNTSSTSTKERSMGHCLNCFGASFAPSHTYEGNNLLLETPTNATEVLRTCNSASSVDNRGAKINRRNSLEYLMEANGVVELPMPRSKRFVVKSDEEPDQQAGLAGSLKFGEVRSISVVKDTDPCNTGGYTWGLVVQGLSKRKKKKRKKKIVDDELDAESEDEWLGCVRDEVEAAFHSPVVDQPISEALCIVADVDSWQVGVLSNNTPTLKAPLPVGMSRLVANMLEAFAYVWRKYHSPIHCVRVLEGKLREMWLRSEALAQMLIGAELEDVSVDSLTDALDLDAADIPVLLAVAATHSPVVARRFGLSLA</sequence>
<dbReference type="Pfam" id="PF14637">
    <property type="entry name" value="FNIP_M"/>
    <property type="match status" value="1"/>
</dbReference>
<dbReference type="Pfam" id="PF14636">
    <property type="entry name" value="FNIP_N"/>
    <property type="match status" value="1"/>
</dbReference>
<evidence type="ECO:0000259" key="8">
    <source>
        <dbReference type="PROSITE" id="PS51836"/>
    </source>
</evidence>
<evidence type="ECO:0000256" key="1">
    <source>
        <dbReference type="ARBA" id="ARBA00004496"/>
    </source>
</evidence>
<evidence type="ECO:0000313" key="9">
    <source>
        <dbReference type="Proteomes" id="UP000829291"/>
    </source>
</evidence>
<evidence type="ECO:0000313" key="10">
    <source>
        <dbReference type="RefSeq" id="XP_046593318.1"/>
    </source>
</evidence>
<dbReference type="PANTHER" id="PTHR21634:SF9">
    <property type="entry name" value="RE13835P"/>
    <property type="match status" value="1"/>
</dbReference>
<dbReference type="PRINTS" id="PR02073">
    <property type="entry name" value="FOLLICULNIP1"/>
</dbReference>
<dbReference type="GeneID" id="107219843"/>
<gene>
    <name evidence="10" type="primary">LOC107219843</name>
</gene>
<feature type="domain" description="UDENN FNIP1/2-type" evidence="8">
    <location>
        <begin position="38"/>
        <end position="152"/>
    </location>
</feature>
<evidence type="ECO:0000256" key="7">
    <source>
        <dbReference type="SAM" id="MobiDB-lite"/>
    </source>
</evidence>
<proteinExistence type="inferred from homology"/>
<feature type="region of interest" description="Disordered" evidence="7">
    <location>
        <begin position="151"/>
        <end position="181"/>
    </location>
</feature>
<protein>
    <submittedName>
        <fullName evidence="10">Uncharacterized protein LOC107219843 isoform X2</fullName>
    </submittedName>
</protein>
<dbReference type="InterPro" id="IPR026156">
    <property type="entry name" value="FNIP_fam"/>
</dbReference>
<feature type="compositionally biased region" description="Low complexity" evidence="7">
    <location>
        <begin position="206"/>
        <end position="241"/>
    </location>
</feature>
<comment type="subcellular location">
    <subcellularLocation>
        <location evidence="1">Cytoplasm</location>
    </subcellularLocation>
    <subcellularLocation>
        <location evidence="2">Lysosome membrane</location>
    </subcellularLocation>
</comment>
<dbReference type="InterPro" id="IPR028085">
    <property type="entry name" value="FNIP_mid_dom"/>
</dbReference>
<dbReference type="RefSeq" id="XP_046593318.1">
    <property type="nucleotide sequence ID" value="XM_046737362.1"/>
</dbReference>